<dbReference type="Gene3D" id="3.30.450.40">
    <property type="match status" value="1"/>
</dbReference>
<reference evidence="5" key="1">
    <citation type="journal article" date="2019" name="Int. J. Syst. Evol. Microbiol.">
        <title>The Global Catalogue of Microorganisms (GCM) 10K type strain sequencing project: providing services to taxonomists for standard genome sequencing and annotation.</title>
        <authorList>
            <consortium name="The Broad Institute Genomics Platform"/>
            <consortium name="The Broad Institute Genome Sequencing Center for Infectious Disease"/>
            <person name="Wu L."/>
            <person name="Ma J."/>
        </authorList>
    </citation>
    <scope>NUCLEOTIDE SEQUENCE [LARGE SCALE GENOMIC DNA]</scope>
    <source>
        <strain evidence="5">KCTC 32255</strain>
    </source>
</reference>
<evidence type="ECO:0000313" key="5">
    <source>
        <dbReference type="Proteomes" id="UP001596337"/>
    </source>
</evidence>
<organism evidence="4 5">
    <name type="scientific">Haloechinothrix salitolerans</name>
    <dbReference type="NCBI Taxonomy" id="926830"/>
    <lineage>
        <taxon>Bacteria</taxon>
        <taxon>Bacillati</taxon>
        <taxon>Actinomycetota</taxon>
        <taxon>Actinomycetes</taxon>
        <taxon>Pseudonocardiales</taxon>
        <taxon>Pseudonocardiaceae</taxon>
        <taxon>Haloechinothrix</taxon>
    </lineage>
</organism>
<dbReference type="PIRSF" id="PIRSF036625">
    <property type="entry name" value="GAF_ANTAR"/>
    <property type="match status" value="1"/>
</dbReference>
<protein>
    <submittedName>
        <fullName evidence="4">GAF and ANTAR domain-containing protein</fullName>
    </submittedName>
</protein>
<dbReference type="InterPro" id="IPR012074">
    <property type="entry name" value="GAF_ANTAR"/>
</dbReference>
<dbReference type="InterPro" id="IPR003018">
    <property type="entry name" value="GAF"/>
</dbReference>
<dbReference type="Pfam" id="PF13185">
    <property type="entry name" value="GAF_2"/>
    <property type="match status" value="1"/>
</dbReference>
<dbReference type="Pfam" id="PF03861">
    <property type="entry name" value="ANTAR"/>
    <property type="match status" value="1"/>
</dbReference>
<evidence type="ECO:0000313" key="4">
    <source>
        <dbReference type="EMBL" id="MFC6871587.1"/>
    </source>
</evidence>
<gene>
    <name evidence="4" type="ORF">ACFQGD_31150</name>
</gene>
<comment type="caution">
    <text evidence="4">The sequence shown here is derived from an EMBL/GenBank/DDBJ whole genome shotgun (WGS) entry which is preliminary data.</text>
</comment>
<evidence type="ECO:0000256" key="1">
    <source>
        <dbReference type="ARBA" id="ARBA00023015"/>
    </source>
</evidence>
<name>A0ABW2C8I0_9PSEU</name>
<feature type="domain" description="ANTAR" evidence="3">
    <location>
        <begin position="182"/>
        <end position="243"/>
    </location>
</feature>
<dbReference type="EMBL" id="JBHSXX010000001">
    <property type="protein sequence ID" value="MFC6871587.1"/>
    <property type="molecule type" value="Genomic_DNA"/>
</dbReference>
<dbReference type="InterPro" id="IPR005561">
    <property type="entry name" value="ANTAR"/>
</dbReference>
<evidence type="ECO:0000259" key="3">
    <source>
        <dbReference type="PROSITE" id="PS50921"/>
    </source>
</evidence>
<dbReference type="InterPro" id="IPR029016">
    <property type="entry name" value="GAF-like_dom_sf"/>
</dbReference>
<keyword evidence="5" id="KW-1185">Reference proteome</keyword>
<keyword evidence="2" id="KW-0804">Transcription</keyword>
<dbReference type="SUPFAM" id="SSF55781">
    <property type="entry name" value="GAF domain-like"/>
    <property type="match status" value="1"/>
</dbReference>
<dbReference type="Gene3D" id="1.10.10.10">
    <property type="entry name" value="Winged helix-like DNA-binding domain superfamily/Winged helix DNA-binding domain"/>
    <property type="match status" value="1"/>
</dbReference>
<proteinExistence type="predicted"/>
<dbReference type="Proteomes" id="UP001596337">
    <property type="component" value="Unassembled WGS sequence"/>
</dbReference>
<dbReference type="InterPro" id="IPR036388">
    <property type="entry name" value="WH-like_DNA-bd_sf"/>
</dbReference>
<dbReference type="PROSITE" id="PS50921">
    <property type="entry name" value="ANTAR"/>
    <property type="match status" value="1"/>
</dbReference>
<dbReference type="SMART" id="SM00065">
    <property type="entry name" value="GAF"/>
    <property type="match status" value="1"/>
</dbReference>
<accession>A0ABW2C8I0</accession>
<dbReference type="SMART" id="SM01012">
    <property type="entry name" value="ANTAR"/>
    <property type="match status" value="1"/>
</dbReference>
<sequence>MSPDDGGAGYTTSDRFDAVAGALERLRGLHDIHEPLQAVLQRFAESARDAIDGADAVSVTTVNGDVTRTVAATDERVLQIDEAQYAAGDGPCLEAARTKQPVRALVREARERWPDFAAAAERLEVRSYLSAPLLIDDENDGDLVGALDVYGCTDGAFDPLDTALLRMLTLAASAAISTWRQLRQARDVIDQLDEALTSRAEIEQAKGALMALNKISADEAFERLVKLSQDSNVKLRVLSRQLLVSLRAE</sequence>
<evidence type="ECO:0000256" key="2">
    <source>
        <dbReference type="ARBA" id="ARBA00023163"/>
    </source>
</evidence>
<keyword evidence="1" id="KW-0805">Transcription regulation</keyword>
<dbReference type="RefSeq" id="WP_345391424.1">
    <property type="nucleotide sequence ID" value="NZ_BAABLA010000007.1"/>
</dbReference>